<gene>
    <name evidence="2" type="ORF">MmiAt1_16240</name>
</gene>
<name>A0ABU3VRI1_9EURY</name>
<comment type="caution">
    <text evidence="2">The sequence shown here is derived from an EMBL/GenBank/DDBJ whole genome shotgun (WGS) entry which is preliminary data.</text>
</comment>
<dbReference type="Gene3D" id="3.10.180.10">
    <property type="entry name" value="2,3-Dihydroxybiphenyl 1,2-Dioxygenase, domain 1"/>
    <property type="match status" value="1"/>
</dbReference>
<dbReference type="Proteomes" id="UP001272052">
    <property type="component" value="Unassembled WGS sequence"/>
</dbReference>
<accession>A0ABU3VRI1</accession>
<keyword evidence="3" id="KW-1185">Reference proteome</keyword>
<dbReference type="Pfam" id="PF00903">
    <property type="entry name" value="Glyoxalase"/>
    <property type="match status" value="1"/>
</dbReference>
<dbReference type="InterPro" id="IPR037523">
    <property type="entry name" value="VOC_core"/>
</dbReference>
<dbReference type="EMBL" id="JAWDKC010000030">
    <property type="protein sequence ID" value="MDV0446014.1"/>
    <property type="molecule type" value="Genomic_DNA"/>
</dbReference>
<dbReference type="InterPro" id="IPR029068">
    <property type="entry name" value="Glyas_Bleomycin-R_OHBP_Dase"/>
</dbReference>
<feature type="domain" description="VOC" evidence="1">
    <location>
        <begin position="1"/>
        <end position="125"/>
    </location>
</feature>
<protein>
    <recommendedName>
        <fullName evidence="1">VOC domain-containing protein</fullName>
    </recommendedName>
</protein>
<dbReference type="PROSITE" id="PS51819">
    <property type="entry name" value="VOC"/>
    <property type="match status" value="1"/>
</dbReference>
<dbReference type="InterPro" id="IPR004360">
    <property type="entry name" value="Glyas_Fos-R_dOase_dom"/>
</dbReference>
<reference evidence="2 3" key="1">
    <citation type="submission" date="2023-06" db="EMBL/GenBank/DDBJ databases">
        <title>Genome sequence of Methanimicrococcus sp. At1.</title>
        <authorList>
            <person name="Protasov E."/>
            <person name="Platt K."/>
            <person name="Poehlein A."/>
            <person name="Daniel R."/>
            <person name="Brune A."/>
        </authorList>
    </citation>
    <scope>NUCLEOTIDE SEQUENCE [LARGE SCALE GENOMIC DNA]</scope>
    <source>
        <strain evidence="2 3">At1</strain>
    </source>
</reference>
<proteinExistence type="predicted"/>
<dbReference type="SUPFAM" id="SSF54593">
    <property type="entry name" value="Glyoxalase/Bleomycin resistance protein/Dihydroxybiphenyl dioxygenase"/>
    <property type="match status" value="1"/>
</dbReference>
<evidence type="ECO:0000313" key="3">
    <source>
        <dbReference type="Proteomes" id="UP001272052"/>
    </source>
</evidence>
<evidence type="ECO:0000259" key="1">
    <source>
        <dbReference type="PROSITE" id="PS51819"/>
    </source>
</evidence>
<sequence>MIGVEFDIIVTDSIKALELYEKIFDVERIENTSFEKGLNEAVFKIYGTRFHFLDENPDYGMIAAKPEDPKPFWINVLVPDISETFEKAMNTDCTEISPITEIETHGVKTAMFSDAFGIVWQLHEIVREVSFEDRIKAAENK</sequence>
<evidence type="ECO:0000313" key="2">
    <source>
        <dbReference type="EMBL" id="MDV0446014.1"/>
    </source>
</evidence>
<dbReference type="RefSeq" id="WP_318786452.1">
    <property type="nucleotide sequence ID" value="NZ_JAWDKC010000030.1"/>
</dbReference>
<organism evidence="2 3">
    <name type="scientific">Methanimicrococcus hacksteinii</name>
    <dbReference type="NCBI Taxonomy" id="3028293"/>
    <lineage>
        <taxon>Archaea</taxon>
        <taxon>Methanobacteriati</taxon>
        <taxon>Methanobacteriota</taxon>
        <taxon>Stenosarchaea group</taxon>
        <taxon>Methanomicrobia</taxon>
        <taxon>Methanosarcinales</taxon>
        <taxon>Methanosarcinaceae</taxon>
        <taxon>Methanimicrococcus</taxon>
    </lineage>
</organism>